<dbReference type="AlphaFoldDB" id="A0A7R9M2W1"/>
<keyword evidence="3" id="KW-0732">Signal</keyword>
<evidence type="ECO:0000313" key="7">
    <source>
        <dbReference type="EMBL" id="CAD7652594.1"/>
    </source>
</evidence>
<dbReference type="GO" id="GO:0005789">
    <property type="term" value="C:endoplasmic reticulum membrane"/>
    <property type="evidence" value="ECO:0007669"/>
    <property type="project" value="TreeGrafter"/>
</dbReference>
<dbReference type="GO" id="GO:0000139">
    <property type="term" value="C:Golgi membrane"/>
    <property type="evidence" value="ECO:0007669"/>
    <property type="project" value="TreeGrafter"/>
</dbReference>
<dbReference type="InterPro" id="IPR013320">
    <property type="entry name" value="ConA-like_dom_sf"/>
</dbReference>
<dbReference type="GO" id="GO:0005793">
    <property type="term" value="C:endoplasmic reticulum-Golgi intermediate compartment"/>
    <property type="evidence" value="ECO:0007669"/>
    <property type="project" value="TreeGrafter"/>
</dbReference>
<gene>
    <name evidence="7" type="ORF">ONB1V03_LOCUS9255</name>
</gene>
<proteinExistence type="predicted"/>
<dbReference type="PROSITE" id="PS51328">
    <property type="entry name" value="L_LECTIN_LIKE"/>
    <property type="match status" value="1"/>
</dbReference>
<dbReference type="Proteomes" id="UP000728032">
    <property type="component" value="Unassembled WGS sequence"/>
</dbReference>
<evidence type="ECO:0000256" key="2">
    <source>
        <dbReference type="ARBA" id="ARBA00022692"/>
    </source>
</evidence>
<keyword evidence="5" id="KW-0472">Membrane</keyword>
<protein>
    <recommendedName>
        <fullName evidence="6">L-type lectin-like domain-containing protein</fullName>
    </recommendedName>
</protein>
<organism evidence="7">
    <name type="scientific">Oppiella nova</name>
    <dbReference type="NCBI Taxonomy" id="334625"/>
    <lineage>
        <taxon>Eukaryota</taxon>
        <taxon>Metazoa</taxon>
        <taxon>Ecdysozoa</taxon>
        <taxon>Arthropoda</taxon>
        <taxon>Chelicerata</taxon>
        <taxon>Arachnida</taxon>
        <taxon>Acari</taxon>
        <taxon>Acariformes</taxon>
        <taxon>Sarcoptiformes</taxon>
        <taxon>Oribatida</taxon>
        <taxon>Brachypylina</taxon>
        <taxon>Oppioidea</taxon>
        <taxon>Oppiidae</taxon>
        <taxon>Oppiella</taxon>
    </lineage>
</organism>
<name>A0A7R9M2W1_9ACAR</name>
<dbReference type="GO" id="GO:0005537">
    <property type="term" value="F:D-mannose binding"/>
    <property type="evidence" value="ECO:0007669"/>
    <property type="project" value="TreeGrafter"/>
</dbReference>
<dbReference type="GO" id="GO:0030134">
    <property type="term" value="C:COPII-coated ER to Golgi transport vesicle"/>
    <property type="evidence" value="ECO:0007669"/>
    <property type="project" value="TreeGrafter"/>
</dbReference>
<evidence type="ECO:0000256" key="4">
    <source>
        <dbReference type="ARBA" id="ARBA00022989"/>
    </source>
</evidence>
<dbReference type="EMBL" id="CAJPVJ010005733">
    <property type="protein sequence ID" value="CAG2169781.1"/>
    <property type="molecule type" value="Genomic_DNA"/>
</dbReference>
<keyword evidence="8" id="KW-1185">Reference proteome</keyword>
<reference evidence="7" key="1">
    <citation type="submission" date="2020-11" db="EMBL/GenBank/DDBJ databases">
        <authorList>
            <person name="Tran Van P."/>
        </authorList>
    </citation>
    <scope>NUCLEOTIDE SEQUENCE</scope>
</reference>
<dbReference type="PANTHER" id="PTHR12223:SF45">
    <property type="entry name" value="RE50040P"/>
    <property type="match status" value="1"/>
</dbReference>
<comment type="subcellular location">
    <subcellularLocation>
        <location evidence="1">Membrane</location>
        <topology evidence="1">Single-pass type I membrane protein</topology>
    </subcellularLocation>
</comment>
<evidence type="ECO:0000313" key="8">
    <source>
        <dbReference type="Proteomes" id="UP000728032"/>
    </source>
</evidence>
<sequence>MSVPMNGRTKKEHSLVKPYQGTGMTIPSWDFSGSTMVTTSFIRITPDQQSRMGGLWNKINQKRLQYTVDALNSIN</sequence>
<accession>A0A7R9M2W1</accession>
<evidence type="ECO:0000256" key="5">
    <source>
        <dbReference type="ARBA" id="ARBA00023136"/>
    </source>
</evidence>
<keyword evidence="4" id="KW-1133">Transmembrane helix</keyword>
<dbReference type="Pfam" id="PF03388">
    <property type="entry name" value="Lectin_leg-like"/>
    <property type="match status" value="1"/>
</dbReference>
<evidence type="ECO:0000259" key="6">
    <source>
        <dbReference type="PROSITE" id="PS51328"/>
    </source>
</evidence>
<dbReference type="OrthoDB" id="270293at2759"/>
<dbReference type="Gene3D" id="2.60.120.200">
    <property type="match status" value="1"/>
</dbReference>
<dbReference type="InterPro" id="IPR005052">
    <property type="entry name" value="Lectin_leg"/>
</dbReference>
<feature type="domain" description="L-type lectin-like" evidence="6">
    <location>
        <begin position="7"/>
        <end position="75"/>
    </location>
</feature>
<dbReference type="EMBL" id="OC920558">
    <property type="protein sequence ID" value="CAD7652594.1"/>
    <property type="molecule type" value="Genomic_DNA"/>
</dbReference>
<dbReference type="SUPFAM" id="SSF49899">
    <property type="entry name" value="Concanavalin A-like lectins/glucanases"/>
    <property type="match status" value="1"/>
</dbReference>
<evidence type="ECO:0000256" key="1">
    <source>
        <dbReference type="ARBA" id="ARBA00004479"/>
    </source>
</evidence>
<dbReference type="InterPro" id="IPR051136">
    <property type="entry name" value="Intracellular_Lectin-GPT"/>
</dbReference>
<evidence type="ECO:0000256" key="3">
    <source>
        <dbReference type="ARBA" id="ARBA00022729"/>
    </source>
</evidence>
<dbReference type="GO" id="GO:0006888">
    <property type="term" value="P:endoplasmic reticulum to Golgi vesicle-mediated transport"/>
    <property type="evidence" value="ECO:0007669"/>
    <property type="project" value="TreeGrafter"/>
</dbReference>
<dbReference type="PANTHER" id="PTHR12223">
    <property type="entry name" value="VESICULAR MANNOSE-BINDING LECTIN"/>
    <property type="match status" value="1"/>
</dbReference>
<keyword evidence="2" id="KW-0812">Transmembrane</keyword>